<dbReference type="InterPro" id="IPR000719">
    <property type="entry name" value="Prot_kinase_dom"/>
</dbReference>
<dbReference type="InterPro" id="IPR001245">
    <property type="entry name" value="Ser-Thr/Tyr_kinase_cat_dom"/>
</dbReference>
<dbReference type="PROSITE" id="PS50011">
    <property type="entry name" value="PROTEIN_KINASE_DOM"/>
    <property type="match status" value="1"/>
</dbReference>
<dbReference type="Proteomes" id="UP000266673">
    <property type="component" value="Unassembled WGS sequence"/>
</dbReference>
<keyword evidence="3 6" id="KW-0418">Kinase</keyword>
<keyword evidence="2" id="KW-0547">Nucleotide-binding</keyword>
<feature type="domain" description="Protein kinase" evidence="5">
    <location>
        <begin position="21"/>
        <end position="149"/>
    </location>
</feature>
<sequence length="149" mass="17458">MDQDKTQHCKHKLEIIPYNQFTDITYVAKGGFSEIYEANCNTNKVALKIYNDINIYTDVLNEFTQDPKTNKFIIVMEFASYGDLHRFLNNIDTLSWYNILDILNFIVWSLMNLHKKDIIHGDFHSGNILINSAVLLYFRIVRWSSVSIT</sequence>
<keyword evidence="4" id="KW-0067">ATP-binding</keyword>
<evidence type="ECO:0000256" key="1">
    <source>
        <dbReference type="ARBA" id="ARBA00022679"/>
    </source>
</evidence>
<evidence type="ECO:0000256" key="3">
    <source>
        <dbReference type="ARBA" id="ARBA00022777"/>
    </source>
</evidence>
<evidence type="ECO:0000256" key="4">
    <source>
        <dbReference type="ARBA" id="ARBA00022840"/>
    </source>
</evidence>
<gene>
    <name evidence="6" type="ORF">C2G38_2210793</name>
</gene>
<dbReference type="EMBL" id="QKWP01001466">
    <property type="protein sequence ID" value="RIB08755.1"/>
    <property type="molecule type" value="Genomic_DNA"/>
</dbReference>
<dbReference type="GO" id="GO:0005524">
    <property type="term" value="F:ATP binding"/>
    <property type="evidence" value="ECO:0007669"/>
    <property type="project" value="UniProtKB-KW"/>
</dbReference>
<organism evidence="6 7">
    <name type="scientific">Gigaspora rosea</name>
    <dbReference type="NCBI Taxonomy" id="44941"/>
    <lineage>
        <taxon>Eukaryota</taxon>
        <taxon>Fungi</taxon>
        <taxon>Fungi incertae sedis</taxon>
        <taxon>Mucoromycota</taxon>
        <taxon>Glomeromycotina</taxon>
        <taxon>Glomeromycetes</taxon>
        <taxon>Diversisporales</taxon>
        <taxon>Gigasporaceae</taxon>
        <taxon>Gigaspora</taxon>
    </lineage>
</organism>
<accession>A0A397UEL9</accession>
<dbReference type="PANTHER" id="PTHR44329">
    <property type="entry name" value="SERINE/THREONINE-PROTEIN KINASE TNNI3K-RELATED"/>
    <property type="match status" value="1"/>
</dbReference>
<evidence type="ECO:0000313" key="6">
    <source>
        <dbReference type="EMBL" id="RIB08755.1"/>
    </source>
</evidence>
<reference evidence="6 7" key="1">
    <citation type="submission" date="2018-06" db="EMBL/GenBank/DDBJ databases">
        <title>Comparative genomics reveals the genomic features of Rhizophagus irregularis, R. cerebriforme, R. diaphanum and Gigaspora rosea, and their symbiotic lifestyle signature.</title>
        <authorList>
            <person name="Morin E."/>
            <person name="San Clemente H."/>
            <person name="Chen E.C.H."/>
            <person name="De La Providencia I."/>
            <person name="Hainaut M."/>
            <person name="Kuo A."/>
            <person name="Kohler A."/>
            <person name="Murat C."/>
            <person name="Tang N."/>
            <person name="Roy S."/>
            <person name="Loubradou J."/>
            <person name="Henrissat B."/>
            <person name="Grigoriev I.V."/>
            <person name="Corradi N."/>
            <person name="Roux C."/>
            <person name="Martin F.M."/>
        </authorList>
    </citation>
    <scope>NUCLEOTIDE SEQUENCE [LARGE SCALE GENOMIC DNA]</scope>
    <source>
        <strain evidence="6 7">DAOM 194757</strain>
    </source>
</reference>
<keyword evidence="1" id="KW-0808">Transferase</keyword>
<dbReference type="Pfam" id="PF07714">
    <property type="entry name" value="PK_Tyr_Ser-Thr"/>
    <property type="match status" value="1"/>
</dbReference>
<keyword evidence="7" id="KW-1185">Reference proteome</keyword>
<proteinExistence type="predicted"/>
<dbReference type="PANTHER" id="PTHR44329:SF288">
    <property type="entry name" value="MITOGEN-ACTIVATED PROTEIN KINASE KINASE KINASE 20"/>
    <property type="match status" value="1"/>
</dbReference>
<name>A0A397UEL9_9GLOM</name>
<comment type="caution">
    <text evidence="6">The sequence shown here is derived from an EMBL/GenBank/DDBJ whole genome shotgun (WGS) entry which is preliminary data.</text>
</comment>
<dbReference type="OrthoDB" id="544350at2759"/>
<evidence type="ECO:0000313" key="7">
    <source>
        <dbReference type="Proteomes" id="UP000266673"/>
    </source>
</evidence>
<protein>
    <submittedName>
        <fullName evidence="6">Kinase-like domain-containing protein</fullName>
    </submittedName>
</protein>
<dbReference type="GO" id="GO:0004674">
    <property type="term" value="F:protein serine/threonine kinase activity"/>
    <property type="evidence" value="ECO:0007669"/>
    <property type="project" value="TreeGrafter"/>
</dbReference>
<dbReference type="InterPro" id="IPR051681">
    <property type="entry name" value="Ser/Thr_Kinases-Pseudokinases"/>
</dbReference>
<dbReference type="Gene3D" id="1.10.510.10">
    <property type="entry name" value="Transferase(Phosphotransferase) domain 1"/>
    <property type="match status" value="1"/>
</dbReference>
<dbReference type="InterPro" id="IPR011009">
    <property type="entry name" value="Kinase-like_dom_sf"/>
</dbReference>
<evidence type="ECO:0000256" key="2">
    <source>
        <dbReference type="ARBA" id="ARBA00022741"/>
    </source>
</evidence>
<evidence type="ECO:0000259" key="5">
    <source>
        <dbReference type="PROSITE" id="PS50011"/>
    </source>
</evidence>
<dbReference type="AlphaFoldDB" id="A0A397UEL9"/>
<dbReference type="STRING" id="44941.A0A397UEL9"/>
<dbReference type="SUPFAM" id="SSF56112">
    <property type="entry name" value="Protein kinase-like (PK-like)"/>
    <property type="match status" value="1"/>
</dbReference>